<protein>
    <submittedName>
        <fullName evidence="1">Uncharacterized protein</fullName>
    </submittedName>
</protein>
<dbReference type="EMBL" id="KV878354">
    <property type="protein sequence ID" value="OJJ43109.1"/>
    <property type="molecule type" value="Genomic_DNA"/>
</dbReference>
<reference evidence="2" key="1">
    <citation type="journal article" date="2017" name="Genome Biol.">
        <title>Comparative genomics reveals high biological diversity and specific adaptations in the industrially and medically important fungal genus Aspergillus.</title>
        <authorList>
            <person name="de Vries R.P."/>
            <person name="Riley R."/>
            <person name="Wiebenga A."/>
            <person name="Aguilar-Osorio G."/>
            <person name="Amillis S."/>
            <person name="Uchima C.A."/>
            <person name="Anderluh G."/>
            <person name="Asadollahi M."/>
            <person name="Askin M."/>
            <person name="Barry K."/>
            <person name="Battaglia E."/>
            <person name="Bayram O."/>
            <person name="Benocci T."/>
            <person name="Braus-Stromeyer S.A."/>
            <person name="Caldana C."/>
            <person name="Canovas D."/>
            <person name="Cerqueira G.C."/>
            <person name="Chen F."/>
            <person name="Chen W."/>
            <person name="Choi C."/>
            <person name="Clum A."/>
            <person name="Dos Santos R.A."/>
            <person name="Damasio A.R."/>
            <person name="Diallinas G."/>
            <person name="Emri T."/>
            <person name="Fekete E."/>
            <person name="Flipphi M."/>
            <person name="Freyberg S."/>
            <person name="Gallo A."/>
            <person name="Gournas C."/>
            <person name="Habgood R."/>
            <person name="Hainaut M."/>
            <person name="Harispe M.L."/>
            <person name="Henrissat B."/>
            <person name="Hilden K.S."/>
            <person name="Hope R."/>
            <person name="Hossain A."/>
            <person name="Karabika E."/>
            <person name="Karaffa L."/>
            <person name="Karanyi Z."/>
            <person name="Krasevec N."/>
            <person name="Kuo A."/>
            <person name="Kusch H."/>
            <person name="LaButti K."/>
            <person name="Lagendijk E.L."/>
            <person name="Lapidus A."/>
            <person name="Levasseur A."/>
            <person name="Lindquist E."/>
            <person name="Lipzen A."/>
            <person name="Logrieco A.F."/>
            <person name="MacCabe A."/>
            <person name="Maekelae M.R."/>
            <person name="Malavazi I."/>
            <person name="Melin P."/>
            <person name="Meyer V."/>
            <person name="Mielnichuk N."/>
            <person name="Miskei M."/>
            <person name="Molnar A.P."/>
            <person name="Mule G."/>
            <person name="Ngan C.Y."/>
            <person name="Orejas M."/>
            <person name="Orosz E."/>
            <person name="Ouedraogo J.P."/>
            <person name="Overkamp K.M."/>
            <person name="Park H.-S."/>
            <person name="Perrone G."/>
            <person name="Piumi F."/>
            <person name="Punt P.J."/>
            <person name="Ram A.F."/>
            <person name="Ramon A."/>
            <person name="Rauscher S."/>
            <person name="Record E."/>
            <person name="Riano-Pachon D.M."/>
            <person name="Robert V."/>
            <person name="Roehrig J."/>
            <person name="Ruller R."/>
            <person name="Salamov A."/>
            <person name="Salih N.S."/>
            <person name="Samson R.A."/>
            <person name="Sandor E."/>
            <person name="Sanguinetti M."/>
            <person name="Schuetze T."/>
            <person name="Sepcic K."/>
            <person name="Shelest E."/>
            <person name="Sherlock G."/>
            <person name="Sophianopoulou V."/>
            <person name="Squina F.M."/>
            <person name="Sun H."/>
            <person name="Susca A."/>
            <person name="Todd R.B."/>
            <person name="Tsang A."/>
            <person name="Unkles S.E."/>
            <person name="van de Wiele N."/>
            <person name="van Rossen-Uffink D."/>
            <person name="Oliveira J.V."/>
            <person name="Vesth T.C."/>
            <person name="Visser J."/>
            <person name="Yu J.-H."/>
            <person name="Zhou M."/>
            <person name="Andersen M.R."/>
            <person name="Archer D.B."/>
            <person name="Baker S.E."/>
            <person name="Benoit I."/>
            <person name="Brakhage A.A."/>
            <person name="Braus G.H."/>
            <person name="Fischer R."/>
            <person name="Frisvad J.C."/>
            <person name="Goldman G.H."/>
            <person name="Houbraken J."/>
            <person name="Oakley B."/>
            <person name="Pocsi I."/>
            <person name="Scazzocchio C."/>
            <person name="Seiboth B."/>
            <person name="vanKuyk P.A."/>
            <person name="Wortman J."/>
            <person name="Dyer P.S."/>
            <person name="Grigoriev I.V."/>
        </authorList>
    </citation>
    <scope>NUCLEOTIDE SEQUENCE [LARGE SCALE GENOMIC DNA]</scope>
    <source>
        <strain evidence="2">CBS 506.65</strain>
    </source>
</reference>
<keyword evidence="2" id="KW-1185">Reference proteome</keyword>
<organism evidence="1 2">
    <name type="scientific">Penicilliopsis zonata CBS 506.65</name>
    <dbReference type="NCBI Taxonomy" id="1073090"/>
    <lineage>
        <taxon>Eukaryota</taxon>
        <taxon>Fungi</taxon>
        <taxon>Dikarya</taxon>
        <taxon>Ascomycota</taxon>
        <taxon>Pezizomycotina</taxon>
        <taxon>Eurotiomycetes</taxon>
        <taxon>Eurotiomycetidae</taxon>
        <taxon>Eurotiales</taxon>
        <taxon>Aspergillaceae</taxon>
        <taxon>Penicilliopsis</taxon>
    </lineage>
</organism>
<evidence type="ECO:0000313" key="1">
    <source>
        <dbReference type="EMBL" id="OJJ43109.1"/>
    </source>
</evidence>
<dbReference type="AlphaFoldDB" id="A0A1L9S7H8"/>
<evidence type="ECO:0000313" key="2">
    <source>
        <dbReference type="Proteomes" id="UP000184188"/>
    </source>
</evidence>
<accession>A0A1L9S7H8</accession>
<dbReference type="Proteomes" id="UP000184188">
    <property type="component" value="Unassembled WGS sequence"/>
</dbReference>
<dbReference type="RefSeq" id="XP_022577619.1">
    <property type="nucleotide sequence ID" value="XM_022721303.1"/>
</dbReference>
<name>A0A1L9S7H8_9EURO</name>
<dbReference type="VEuPathDB" id="FungiDB:ASPZODRAFT_1217821"/>
<proteinExistence type="predicted"/>
<sequence length="155" mass="17608">MVLSLFFFQSACFSPPHPSFFFSPFSLVLLPQDIFNLFPSPPATTFCVCLPLVPFPLVHNRSMLAKFFFLPCFTMRPSFCRPSSSPWYPPPDTTIRTSERPDSDTFLALLPAVRSRRSRPVGLSVGLAPRWSHYYSFWSFQDYPVGTGQRHCGSA</sequence>
<dbReference type="GeneID" id="34607768"/>
<gene>
    <name evidence="1" type="ORF">ASPZODRAFT_1217821</name>
</gene>